<sequence length="76" mass="8470">DGYDFALFVEVDPEPTLNVVAADVVVPLWRVPVLSSVVIVTYLLVRGYQVIAGWESPTNPWEAWELAPRQVTDSRG</sequence>
<dbReference type="RefSeq" id="WP_379824321.1">
    <property type="nucleotide sequence ID" value="NZ_JBHUDL010000032.1"/>
</dbReference>
<dbReference type="Proteomes" id="UP001597075">
    <property type="component" value="Unassembled WGS sequence"/>
</dbReference>
<name>A0ABD6D442_9EURY</name>
<accession>A0ABD6D442</accession>
<protein>
    <submittedName>
        <fullName evidence="1">Uncharacterized protein</fullName>
    </submittedName>
</protein>
<feature type="non-terminal residue" evidence="1">
    <location>
        <position position="1"/>
    </location>
</feature>
<organism evidence="1 2">
    <name type="scientific">Haloplanus ruber</name>
    <dbReference type="NCBI Taxonomy" id="869892"/>
    <lineage>
        <taxon>Archaea</taxon>
        <taxon>Methanobacteriati</taxon>
        <taxon>Methanobacteriota</taxon>
        <taxon>Stenosarchaea group</taxon>
        <taxon>Halobacteria</taxon>
        <taxon>Halobacteriales</taxon>
        <taxon>Haloferacaceae</taxon>
        <taxon>Haloplanus</taxon>
    </lineage>
</organism>
<dbReference type="EMBL" id="JBHUDL010000032">
    <property type="protein sequence ID" value="MFD1635418.1"/>
    <property type="molecule type" value="Genomic_DNA"/>
</dbReference>
<comment type="caution">
    <text evidence="1">The sequence shown here is derived from an EMBL/GenBank/DDBJ whole genome shotgun (WGS) entry which is preliminary data.</text>
</comment>
<reference evidence="1 2" key="1">
    <citation type="journal article" date="2019" name="Int. J. Syst. Evol. Microbiol.">
        <title>The Global Catalogue of Microorganisms (GCM) 10K type strain sequencing project: providing services to taxonomists for standard genome sequencing and annotation.</title>
        <authorList>
            <consortium name="The Broad Institute Genomics Platform"/>
            <consortium name="The Broad Institute Genome Sequencing Center for Infectious Disease"/>
            <person name="Wu L."/>
            <person name="Ma J."/>
        </authorList>
    </citation>
    <scope>NUCLEOTIDE SEQUENCE [LARGE SCALE GENOMIC DNA]</scope>
    <source>
        <strain evidence="1 2">CGMCC 1.10594</strain>
    </source>
</reference>
<evidence type="ECO:0000313" key="1">
    <source>
        <dbReference type="EMBL" id="MFD1635418.1"/>
    </source>
</evidence>
<gene>
    <name evidence="1" type="ORF">ACFSBJ_17010</name>
</gene>
<keyword evidence="2" id="KW-1185">Reference proteome</keyword>
<proteinExistence type="predicted"/>
<dbReference type="AlphaFoldDB" id="A0ABD6D442"/>
<evidence type="ECO:0000313" key="2">
    <source>
        <dbReference type="Proteomes" id="UP001597075"/>
    </source>
</evidence>